<keyword evidence="1" id="KW-1133">Transmembrane helix</keyword>
<sequence>MPSNTSEPAVTPATRPRAPIPLSVRVRKQTAIVSRWLHIYLSMVSFAVILFFAVTGLTLNHAEWFANQQRTVQRTGSLPHDWLRPTTGEVGKLEIAERLRSSEKLHGEVSDFRVDDQQVAVSFKAPGYAADAFIDRDSNHYDLTITSNGFVAVMNDLHKGRDAGKAWGWVIDVSAVLLTLVSLTGLLLLFFVYKRRTAGLIVGAIGAVLLWIAWARFVP</sequence>
<evidence type="ECO:0000313" key="2">
    <source>
        <dbReference type="EMBL" id="SFS14345.1"/>
    </source>
</evidence>
<accession>A0A1I6MF49</accession>
<name>A0A1I6MF49_9BACT</name>
<reference evidence="2 3" key="1">
    <citation type="submission" date="2016-10" db="EMBL/GenBank/DDBJ databases">
        <authorList>
            <person name="de Groot N.N."/>
        </authorList>
    </citation>
    <scope>NUCLEOTIDE SEQUENCE [LARGE SCALE GENOMIC DNA]</scope>
    <source>
        <strain evidence="2 3">DSM 21001</strain>
    </source>
</reference>
<feature type="transmembrane region" description="Helical" evidence="1">
    <location>
        <begin position="166"/>
        <end position="191"/>
    </location>
</feature>
<gene>
    <name evidence="2" type="ORF">SAMN05421771_2513</name>
</gene>
<dbReference type="EMBL" id="FOZL01000001">
    <property type="protein sequence ID" value="SFS14345.1"/>
    <property type="molecule type" value="Genomic_DNA"/>
</dbReference>
<evidence type="ECO:0000256" key="1">
    <source>
        <dbReference type="SAM" id="Phobius"/>
    </source>
</evidence>
<keyword evidence="1" id="KW-0472">Membrane</keyword>
<protein>
    <recommendedName>
        <fullName evidence="4">PepSY-associated TM region</fullName>
    </recommendedName>
</protein>
<proteinExistence type="predicted"/>
<keyword evidence="3" id="KW-1185">Reference proteome</keyword>
<keyword evidence="1" id="KW-0812">Transmembrane</keyword>
<evidence type="ECO:0000313" key="3">
    <source>
        <dbReference type="Proteomes" id="UP000199024"/>
    </source>
</evidence>
<evidence type="ECO:0008006" key="4">
    <source>
        <dbReference type="Google" id="ProtNLM"/>
    </source>
</evidence>
<dbReference type="Pfam" id="PF16357">
    <property type="entry name" value="PepSY_TM_like_2"/>
    <property type="match status" value="1"/>
</dbReference>
<dbReference type="STRING" id="474950.SAMN05421771_2513"/>
<dbReference type="InterPro" id="IPR032307">
    <property type="entry name" value="PepSY_TM-like_2"/>
</dbReference>
<organism evidence="2 3">
    <name type="scientific">Granulicella pectinivorans</name>
    <dbReference type="NCBI Taxonomy" id="474950"/>
    <lineage>
        <taxon>Bacteria</taxon>
        <taxon>Pseudomonadati</taxon>
        <taxon>Acidobacteriota</taxon>
        <taxon>Terriglobia</taxon>
        <taxon>Terriglobales</taxon>
        <taxon>Acidobacteriaceae</taxon>
        <taxon>Granulicella</taxon>
    </lineage>
</organism>
<feature type="transmembrane region" description="Helical" evidence="1">
    <location>
        <begin position="37"/>
        <end position="59"/>
    </location>
</feature>
<dbReference type="AlphaFoldDB" id="A0A1I6MF49"/>
<dbReference type="PANTHER" id="PTHR40115">
    <property type="entry name" value="INNER MEMBRANE PROTEIN WITH PEPSY TM HELIX"/>
    <property type="match status" value="1"/>
</dbReference>
<dbReference type="OrthoDB" id="27171at2"/>
<dbReference type="Proteomes" id="UP000199024">
    <property type="component" value="Unassembled WGS sequence"/>
</dbReference>
<dbReference type="PANTHER" id="PTHR40115:SF1">
    <property type="entry name" value="INNER MEMBRANE PROTEIN WITH PEPSY TM HELIX"/>
    <property type="match status" value="1"/>
</dbReference>
<feature type="transmembrane region" description="Helical" evidence="1">
    <location>
        <begin position="198"/>
        <end position="217"/>
    </location>
</feature>